<comment type="caution">
    <text evidence="2">The sequence shown here is derived from an EMBL/GenBank/DDBJ whole genome shotgun (WGS) entry which is preliminary data.</text>
</comment>
<proteinExistence type="predicted"/>
<protein>
    <submittedName>
        <fullName evidence="2">Uncharacterized protein</fullName>
    </submittedName>
</protein>
<evidence type="ECO:0000256" key="1">
    <source>
        <dbReference type="SAM" id="MobiDB-lite"/>
    </source>
</evidence>
<feature type="region of interest" description="Disordered" evidence="1">
    <location>
        <begin position="19"/>
        <end position="53"/>
    </location>
</feature>
<evidence type="ECO:0000313" key="2">
    <source>
        <dbReference type="EMBL" id="KAK8034579.1"/>
    </source>
</evidence>
<dbReference type="EMBL" id="JAQQWK010000009">
    <property type="protein sequence ID" value="KAK8034579.1"/>
    <property type="molecule type" value="Genomic_DNA"/>
</dbReference>
<keyword evidence="3" id="KW-1185">Reference proteome</keyword>
<evidence type="ECO:0000313" key="3">
    <source>
        <dbReference type="Proteomes" id="UP001444661"/>
    </source>
</evidence>
<organism evidence="2 3">
    <name type="scientific">Apiospora rasikravindrae</name>
    <dbReference type="NCBI Taxonomy" id="990691"/>
    <lineage>
        <taxon>Eukaryota</taxon>
        <taxon>Fungi</taxon>
        <taxon>Dikarya</taxon>
        <taxon>Ascomycota</taxon>
        <taxon>Pezizomycotina</taxon>
        <taxon>Sordariomycetes</taxon>
        <taxon>Xylariomycetidae</taxon>
        <taxon>Amphisphaeriales</taxon>
        <taxon>Apiosporaceae</taxon>
        <taxon>Apiospora</taxon>
    </lineage>
</organism>
<gene>
    <name evidence="2" type="ORF">PG993_009574</name>
</gene>
<name>A0ABR1SLK1_9PEZI</name>
<accession>A0ABR1SLK1</accession>
<feature type="region of interest" description="Disordered" evidence="1">
    <location>
        <begin position="126"/>
        <end position="146"/>
    </location>
</feature>
<dbReference type="Proteomes" id="UP001444661">
    <property type="component" value="Unassembled WGS sequence"/>
</dbReference>
<reference evidence="2 3" key="1">
    <citation type="submission" date="2023-01" db="EMBL/GenBank/DDBJ databases">
        <title>Analysis of 21 Apiospora genomes using comparative genomics revels a genus with tremendous synthesis potential of carbohydrate active enzymes and secondary metabolites.</title>
        <authorList>
            <person name="Sorensen T."/>
        </authorList>
    </citation>
    <scope>NUCLEOTIDE SEQUENCE [LARGE SCALE GENOMIC DNA]</scope>
    <source>
        <strain evidence="2 3">CBS 33761</strain>
    </source>
</reference>
<sequence length="275" mass="30072">MTPYVASLLVIAEPEAFASRESPVLSKSIHDEGQVASNVDGTEAGKSPLGRSVMDMDSENESQSVAKHIAERPRTEVSNSSRKCDTTISHHGMMHPPRVAAFAFRPSHALVGSVFYPPNYTPPTNVSRHVQSPPLLKKEPPTWPGSPAPGAVSKLPVIPGRPFSNAHSQSPRADVYTGQRDPLASPEIYDTSKPTCSLDLVCYRAGSGGCNPQQIQCTLRSRTIEANPSLISTDDQLFSQMKRIFEKEIRGFIRRRLSLKTLKSFRVLAADSYTT</sequence>